<name>A0A8I0FWL0_9ACTN</name>
<dbReference type="Gene3D" id="3.30.2010.10">
    <property type="entry name" value="Metalloproteases ('zincins'), catalytic domain"/>
    <property type="match status" value="1"/>
</dbReference>
<dbReference type="CDD" id="cd07344">
    <property type="entry name" value="M48_yhfN_like"/>
    <property type="match status" value="1"/>
</dbReference>
<dbReference type="PANTHER" id="PTHR30399:SF1">
    <property type="entry name" value="UTP PYROPHOSPHATASE"/>
    <property type="match status" value="1"/>
</dbReference>
<evidence type="ECO:0000313" key="2">
    <source>
        <dbReference type="EMBL" id="MBD1271982.1"/>
    </source>
</evidence>
<evidence type="ECO:0000313" key="5">
    <source>
        <dbReference type="Proteomes" id="UP000659061"/>
    </source>
</evidence>
<dbReference type="Proteomes" id="UP000587211">
    <property type="component" value="Unassembled WGS sequence"/>
</dbReference>
<evidence type="ECO:0000259" key="1">
    <source>
        <dbReference type="Pfam" id="PF01863"/>
    </source>
</evidence>
<accession>A0A8I0FWL0</accession>
<reference evidence="2" key="2">
    <citation type="submission" date="2020-09" db="EMBL/GenBank/DDBJ databases">
        <title>Novel species in genus Aeromicrobium.</title>
        <authorList>
            <person name="Zhang G."/>
        </authorList>
    </citation>
    <scope>NUCLEOTIDE SEQUENCE</scope>
    <source>
        <strain evidence="2">SSW1-57</strain>
    </source>
</reference>
<proteinExistence type="predicted"/>
<evidence type="ECO:0000313" key="4">
    <source>
        <dbReference type="Proteomes" id="UP000587211"/>
    </source>
</evidence>
<keyword evidence="4" id="KW-1185">Reference proteome</keyword>
<gene>
    <name evidence="3" type="ORF">BJ975_002202</name>
    <name evidence="2" type="ORF">IDH50_17180</name>
</gene>
<organism evidence="2 5">
    <name type="scientific">Aeromicrobium tamlense</name>
    <dbReference type="NCBI Taxonomy" id="375541"/>
    <lineage>
        <taxon>Bacteria</taxon>
        <taxon>Bacillati</taxon>
        <taxon>Actinomycetota</taxon>
        <taxon>Actinomycetes</taxon>
        <taxon>Propionibacteriales</taxon>
        <taxon>Nocardioidaceae</taxon>
        <taxon>Aeromicrobium</taxon>
    </lineage>
</organism>
<dbReference type="EMBL" id="JACBZN010000001">
    <property type="protein sequence ID" value="NYI38827.1"/>
    <property type="molecule type" value="Genomic_DNA"/>
</dbReference>
<feature type="domain" description="YgjP-like metallopeptidase" evidence="1">
    <location>
        <begin position="63"/>
        <end position="147"/>
    </location>
</feature>
<dbReference type="RefSeq" id="WP_179425884.1">
    <property type="nucleotide sequence ID" value="NZ_BAAAMP010000002.1"/>
</dbReference>
<evidence type="ECO:0000313" key="3">
    <source>
        <dbReference type="EMBL" id="NYI38827.1"/>
    </source>
</evidence>
<dbReference type="AlphaFoldDB" id="A0A8I0FWL0"/>
<sequence>MPRIEVRRSARRTRTVSARREGDLTIVMIPATMSAREERRAVDEMVAKLDARERSRRAPRSDEALARRAAELAARYVPEAPEPASVRWVTNQNTRWGSCTPVDRTIRLSHRLQDMPDHVVDAVLVHELTHLVVSGHGPRFDAIVRRHPRMDEAMGFLEGVTWQRRREP</sequence>
<comment type="caution">
    <text evidence="2">The sequence shown here is derived from an EMBL/GenBank/DDBJ whole genome shotgun (WGS) entry which is preliminary data.</text>
</comment>
<dbReference type="InterPro" id="IPR053136">
    <property type="entry name" value="UTP_pyrophosphatase-like"/>
</dbReference>
<dbReference type="Pfam" id="PF01863">
    <property type="entry name" value="YgjP-like"/>
    <property type="match status" value="1"/>
</dbReference>
<dbReference type="PANTHER" id="PTHR30399">
    <property type="entry name" value="UNCHARACTERIZED PROTEIN YGJP"/>
    <property type="match status" value="1"/>
</dbReference>
<dbReference type="Proteomes" id="UP000659061">
    <property type="component" value="Unassembled WGS sequence"/>
</dbReference>
<reference evidence="3 4" key="1">
    <citation type="submission" date="2020-07" db="EMBL/GenBank/DDBJ databases">
        <title>Sequencing the genomes of 1000 actinobacteria strains.</title>
        <authorList>
            <person name="Klenk H.-P."/>
        </authorList>
    </citation>
    <scope>NUCLEOTIDE SEQUENCE [LARGE SCALE GENOMIC DNA]</scope>
    <source>
        <strain evidence="3 4">DSM 19087</strain>
    </source>
</reference>
<protein>
    <submittedName>
        <fullName evidence="2">M48 family metallopeptidase</fullName>
    </submittedName>
</protein>
<dbReference type="EMBL" id="JACWMT010000004">
    <property type="protein sequence ID" value="MBD1271982.1"/>
    <property type="molecule type" value="Genomic_DNA"/>
</dbReference>
<dbReference type="InterPro" id="IPR002725">
    <property type="entry name" value="YgjP-like_metallopeptidase"/>
</dbReference>